<protein>
    <submittedName>
        <fullName evidence="2">Uncharacterized protein</fullName>
    </submittedName>
</protein>
<reference evidence="2" key="1">
    <citation type="journal article" date="2014" name="Int. J. Syst. Evol. Microbiol.">
        <title>Complete genome sequence of Corynebacterium casei LMG S-19264T (=DSM 44701T), isolated from a smear-ripened cheese.</title>
        <authorList>
            <consortium name="US DOE Joint Genome Institute (JGI-PGF)"/>
            <person name="Walter F."/>
            <person name="Albersmeier A."/>
            <person name="Kalinowski J."/>
            <person name="Ruckert C."/>
        </authorList>
    </citation>
    <scope>NUCLEOTIDE SEQUENCE</scope>
    <source>
        <strain evidence="2">JCM 3276</strain>
    </source>
</reference>
<proteinExistence type="predicted"/>
<feature type="transmembrane region" description="Helical" evidence="1">
    <location>
        <begin position="180"/>
        <end position="199"/>
    </location>
</feature>
<feature type="transmembrane region" description="Helical" evidence="1">
    <location>
        <begin position="148"/>
        <end position="168"/>
    </location>
</feature>
<sequence length="280" mass="28730">MTSRLERRYRALLSVLPARYRAEREEEMVASFLDGRDGDLDAEYGWPGWAETGATLALAVRTRPRLRDAARHAGLFGLLLGVAMGAFSLASAHAAPVLSLWTLVAVASAGAVVAAVRGAWTEARLLAAVPVLPAAAAVVVAFPPEDPPWQAVLAAAFSLPAVATALCLCAATPTRVSARWLWAAAAAAAVGALLPLTGLDPLTCAPAALLAAAALRRGRVWTDAVALSALALLPHAVLLACLPGAAPRPLLIAMAAAAALAAVRIAAGPPPRRRSGPRAR</sequence>
<evidence type="ECO:0000313" key="3">
    <source>
        <dbReference type="Proteomes" id="UP000660680"/>
    </source>
</evidence>
<dbReference type="EMBL" id="BMRB01000002">
    <property type="protein sequence ID" value="GGS33004.1"/>
    <property type="molecule type" value="Genomic_DNA"/>
</dbReference>
<evidence type="ECO:0000313" key="2">
    <source>
        <dbReference type="EMBL" id="GGS33004.1"/>
    </source>
</evidence>
<evidence type="ECO:0000256" key="1">
    <source>
        <dbReference type="SAM" id="Phobius"/>
    </source>
</evidence>
<keyword evidence="1" id="KW-0812">Transmembrane</keyword>
<feature type="transmembrane region" description="Helical" evidence="1">
    <location>
        <begin position="123"/>
        <end position="142"/>
    </location>
</feature>
<comment type="caution">
    <text evidence="2">The sequence shown here is derived from an EMBL/GenBank/DDBJ whole genome shotgun (WGS) entry which is preliminary data.</text>
</comment>
<keyword evidence="1" id="KW-1133">Transmembrane helix</keyword>
<feature type="transmembrane region" description="Helical" evidence="1">
    <location>
        <begin position="249"/>
        <end position="267"/>
    </location>
</feature>
<dbReference type="Proteomes" id="UP000660680">
    <property type="component" value="Unassembled WGS sequence"/>
</dbReference>
<feature type="transmembrane region" description="Helical" evidence="1">
    <location>
        <begin position="73"/>
        <end position="92"/>
    </location>
</feature>
<keyword evidence="1" id="KW-0472">Membrane</keyword>
<name>A0A918LDC4_9PSEU</name>
<gene>
    <name evidence="2" type="ORF">GCM10010171_28890</name>
</gene>
<dbReference type="RefSeq" id="WP_189210916.1">
    <property type="nucleotide sequence ID" value="NZ_BMRB01000002.1"/>
</dbReference>
<dbReference type="AlphaFoldDB" id="A0A918LDC4"/>
<keyword evidence="3" id="KW-1185">Reference proteome</keyword>
<reference evidence="2" key="2">
    <citation type="submission" date="2020-09" db="EMBL/GenBank/DDBJ databases">
        <authorList>
            <person name="Sun Q."/>
            <person name="Ohkuma M."/>
        </authorList>
    </citation>
    <scope>NUCLEOTIDE SEQUENCE</scope>
    <source>
        <strain evidence="2">JCM 3276</strain>
    </source>
</reference>
<feature type="transmembrane region" description="Helical" evidence="1">
    <location>
        <begin position="219"/>
        <end position="242"/>
    </location>
</feature>
<accession>A0A918LDC4</accession>
<organism evidence="2 3">
    <name type="scientific">Actinokineospora fastidiosa</name>
    <dbReference type="NCBI Taxonomy" id="1816"/>
    <lineage>
        <taxon>Bacteria</taxon>
        <taxon>Bacillati</taxon>
        <taxon>Actinomycetota</taxon>
        <taxon>Actinomycetes</taxon>
        <taxon>Pseudonocardiales</taxon>
        <taxon>Pseudonocardiaceae</taxon>
        <taxon>Actinokineospora</taxon>
    </lineage>
</organism>
<feature type="transmembrane region" description="Helical" evidence="1">
    <location>
        <begin position="98"/>
        <end position="116"/>
    </location>
</feature>